<feature type="region of interest" description="Disordered" evidence="9">
    <location>
        <begin position="1"/>
        <end position="29"/>
    </location>
</feature>
<dbReference type="InterPro" id="IPR016158">
    <property type="entry name" value="Cullin_homology"/>
</dbReference>
<dbReference type="SUPFAM" id="SSF46785">
    <property type="entry name" value="Winged helix' DNA-binding domain"/>
    <property type="match status" value="1"/>
</dbReference>
<dbReference type="InterPro" id="IPR019559">
    <property type="entry name" value="Cullin_neddylation_domain"/>
</dbReference>
<keyword evidence="4" id="KW-0833">Ubl conjugation pathway</keyword>
<dbReference type="EMBL" id="IACT01009004">
    <property type="protein sequence ID" value="LAC28115.1"/>
    <property type="molecule type" value="mRNA"/>
</dbReference>
<dbReference type="SMART" id="SM00884">
    <property type="entry name" value="Cullin_Nedd8"/>
    <property type="match status" value="1"/>
</dbReference>
<dbReference type="PROSITE" id="PS50069">
    <property type="entry name" value="CULLIN_2"/>
    <property type="match status" value="1"/>
</dbReference>
<comment type="similarity">
    <text evidence="2 7 8">Belongs to the cullin family.</text>
</comment>
<dbReference type="FunFam" id="1.20.1310.10:FF:000024">
    <property type="entry name" value="Cullin-4 like"/>
    <property type="match status" value="1"/>
</dbReference>
<comment type="pathway">
    <text evidence="1">Protein modification; protein ubiquitination.</text>
</comment>
<dbReference type="SUPFAM" id="SSF74788">
    <property type="entry name" value="Cullin repeat-like"/>
    <property type="match status" value="1"/>
</dbReference>
<dbReference type="SMART" id="SM00182">
    <property type="entry name" value="CULLIN"/>
    <property type="match status" value="1"/>
</dbReference>
<keyword evidence="5" id="KW-0832">Ubl conjugation</keyword>
<evidence type="ECO:0000256" key="3">
    <source>
        <dbReference type="ARBA" id="ARBA00022499"/>
    </source>
</evidence>
<reference evidence="11" key="1">
    <citation type="submission" date="2017-11" db="EMBL/GenBank/DDBJ databases">
        <title>The sensing device of the deep-sea amphipod.</title>
        <authorList>
            <person name="Kobayashi H."/>
            <person name="Nagahama T."/>
            <person name="Arai W."/>
            <person name="Sasagawa Y."/>
            <person name="Umeda M."/>
            <person name="Hayashi T."/>
            <person name="Nikaido I."/>
            <person name="Watanabe H."/>
            <person name="Oguri K."/>
            <person name="Kitazato H."/>
            <person name="Fujioka K."/>
            <person name="Kido Y."/>
            <person name="Takami H."/>
        </authorList>
    </citation>
    <scope>NUCLEOTIDE SEQUENCE</scope>
    <source>
        <tissue evidence="11">Whole body</tissue>
    </source>
</reference>
<dbReference type="Pfam" id="PF10557">
    <property type="entry name" value="Cullin_Nedd8"/>
    <property type="match status" value="1"/>
</dbReference>
<dbReference type="InterPro" id="IPR016159">
    <property type="entry name" value="Cullin_repeat-like_dom_sf"/>
</dbReference>
<evidence type="ECO:0000313" key="11">
    <source>
        <dbReference type="EMBL" id="LAC28115.1"/>
    </source>
</evidence>
<dbReference type="SUPFAM" id="SSF75632">
    <property type="entry name" value="Cullin homology domain"/>
    <property type="match status" value="1"/>
</dbReference>
<dbReference type="GO" id="GO:0031625">
    <property type="term" value="F:ubiquitin protein ligase binding"/>
    <property type="evidence" value="ECO:0007669"/>
    <property type="project" value="InterPro"/>
</dbReference>
<dbReference type="Pfam" id="PF00888">
    <property type="entry name" value="Cullin"/>
    <property type="match status" value="1"/>
</dbReference>
<dbReference type="GO" id="GO:0031461">
    <property type="term" value="C:cullin-RING ubiquitin ligase complex"/>
    <property type="evidence" value="ECO:0007669"/>
    <property type="project" value="InterPro"/>
</dbReference>
<evidence type="ECO:0000256" key="9">
    <source>
        <dbReference type="SAM" id="MobiDB-lite"/>
    </source>
</evidence>
<dbReference type="InterPro" id="IPR016157">
    <property type="entry name" value="Cullin_CS"/>
</dbReference>
<dbReference type="Pfam" id="PF26557">
    <property type="entry name" value="Cullin_AB"/>
    <property type="match status" value="1"/>
</dbReference>
<accession>A0A6A7GFC4</accession>
<feature type="region of interest" description="Disordered" evidence="9">
    <location>
        <begin position="518"/>
        <end position="550"/>
    </location>
</feature>
<dbReference type="GO" id="GO:0005634">
    <property type="term" value="C:nucleus"/>
    <property type="evidence" value="ECO:0007669"/>
    <property type="project" value="UniProtKB-ARBA"/>
</dbReference>
<dbReference type="FunFam" id="1.10.10.10:FF:000050">
    <property type="entry name" value="Cullin 4B"/>
    <property type="match status" value="1"/>
</dbReference>
<evidence type="ECO:0000256" key="4">
    <source>
        <dbReference type="ARBA" id="ARBA00022786"/>
    </source>
</evidence>
<dbReference type="FunFam" id="1.20.1310.10:FF:000004">
    <property type="entry name" value="Cullin 4B"/>
    <property type="match status" value="1"/>
</dbReference>
<name>A0A6A7GFC4_9CRUS</name>
<dbReference type="InterPro" id="IPR001373">
    <property type="entry name" value="Cullin_N"/>
</dbReference>
<evidence type="ECO:0000259" key="10">
    <source>
        <dbReference type="PROSITE" id="PS50069"/>
    </source>
</evidence>
<keyword evidence="3" id="KW-1017">Isopeptide bond</keyword>
<dbReference type="Gene3D" id="3.30.230.130">
    <property type="entry name" value="Cullin, Chain C, Domain 2"/>
    <property type="match status" value="1"/>
</dbReference>
<dbReference type="AlphaFoldDB" id="A0A6A7GFC4"/>
<dbReference type="GO" id="GO:0006511">
    <property type="term" value="P:ubiquitin-dependent protein catabolic process"/>
    <property type="evidence" value="ECO:0007669"/>
    <property type="project" value="InterPro"/>
</dbReference>
<evidence type="ECO:0000256" key="6">
    <source>
        <dbReference type="ARBA" id="ARBA00069613"/>
    </source>
</evidence>
<dbReference type="InterPro" id="IPR045093">
    <property type="entry name" value="Cullin"/>
</dbReference>
<dbReference type="InterPro" id="IPR036388">
    <property type="entry name" value="WH-like_DNA-bd_sf"/>
</dbReference>
<keyword evidence="11" id="KW-0436">Ligase</keyword>
<evidence type="ECO:0000256" key="8">
    <source>
        <dbReference type="RuleBase" id="RU003829"/>
    </source>
</evidence>
<dbReference type="PROSITE" id="PS01256">
    <property type="entry name" value="CULLIN_1"/>
    <property type="match status" value="1"/>
</dbReference>
<dbReference type="FunFam" id="1.20.1310.10:FF:000001">
    <property type="entry name" value="Cullin 3"/>
    <property type="match status" value="1"/>
</dbReference>
<feature type="compositionally biased region" description="Low complexity" evidence="9">
    <location>
        <begin position="519"/>
        <end position="549"/>
    </location>
</feature>
<protein>
    <recommendedName>
        <fullName evidence="6">Cullin-4</fullName>
    </recommendedName>
</protein>
<evidence type="ECO:0000256" key="5">
    <source>
        <dbReference type="ARBA" id="ARBA00022843"/>
    </source>
</evidence>
<dbReference type="Gene3D" id="1.20.1310.10">
    <property type="entry name" value="Cullin Repeats"/>
    <property type="match status" value="4"/>
</dbReference>
<dbReference type="InterPro" id="IPR059120">
    <property type="entry name" value="Cullin-like_AB"/>
</dbReference>
<feature type="domain" description="Cullin family profile" evidence="10">
    <location>
        <begin position="405"/>
        <end position="665"/>
    </location>
</feature>
<dbReference type="InterPro" id="IPR036390">
    <property type="entry name" value="WH_DNA-bd_sf"/>
</dbReference>
<evidence type="ECO:0000256" key="1">
    <source>
        <dbReference type="ARBA" id="ARBA00004906"/>
    </source>
</evidence>
<sequence length="795" mass="91196">MFVGIPHASPSTKNGEISSPKPKRRSIKVKSGKKLTIKPFKVKPKLPSSFIEKTFERLSGTIDAVHNKKAVEQSLEELYRSAEDLCGHKKAGELFIMVKAQCDAHVSRLIVALCGQTSNTTSFLQLVQTCWLDHCDQTITIRGILLFLDRSYVIPTVSNSECRSLWDLGVQLFSKHFQKNNEVERKTVQSLLFLIESERKGENVDRSLMKTLIRMLLSLGIYFSKFETELLTTTEEFYHEEGHRLIHRLTVSDYLAHVSKRHTQENDRVSFYLDSRTKKDLITTVELRLVKDHVDTVLRKGLLGPKTAVDNLYLSDKTEDLQRMYSLLTSVNSLKELESAFEQFIQKQGSDLVLNKEKDKTMVPDLLDFKAKMDMILKNPFKNNREFQYALKRAFELFINRRQNRPAELIAKFVDHKLKQGNKSSSEGELEDTLDQAMILFRYIHGKDVFEAFYKKDLAKRLLLSKSASEDAEKSMIAKLKAECGTVFTNKLEGMFKDIELSRDIMQRYSRFSEKVDATSSSGSTMDTSTQSSSSSSSSSMISSPATTTPMDDFEMNVHILTTSSWPEYIPGSVSLPANIEKGQEAFKKFYLGEHSGRKLTWIGSLTHCILRAKFKQGRKELAVSAFQAVVLLLFNQKETLSYADIKQWSGLDDDELKRTLASLALSKSKDSRVLLKKPKAREITEKDLFRVNKDFQSKFFRVKINSIQIKETKLENLQTNTQVFQDRLYQIDACIVRIMKSRKSLKHQLLVSGVYEQLKFPATPLDLKKRIESLLTREYIERDKDDPQTYNYLA</sequence>
<dbReference type="Gene3D" id="1.10.10.10">
    <property type="entry name" value="Winged helix-like DNA-binding domain superfamily/Winged helix DNA-binding domain"/>
    <property type="match status" value="1"/>
</dbReference>
<dbReference type="InterPro" id="IPR036317">
    <property type="entry name" value="Cullin_homology_sf"/>
</dbReference>
<dbReference type="GO" id="GO:0016874">
    <property type="term" value="F:ligase activity"/>
    <property type="evidence" value="ECO:0007669"/>
    <property type="project" value="UniProtKB-KW"/>
</dbReference>
<evidence type="ECO:0000256" key="2">
    <source>
        <dbReference type="ARBA" id="ARBA00006019"/>
    </source>
</evidence>
<evidence type="ECO:0000256" key="7">
    <source>
        <dbReference type="PROSITE-ProRule" id="PRU00330"/>
    </source>
</evidence>
<proteinExistence type="evidence at transcript level"/>
<dbReference type="PANTHER" id="PTHR11932">
    <property type="entry name" value="CULLIN"/>
    <property type="match status" value="1"/>
</dbReference>
<organism evidence="11">
    <name type="scientific">Hirondellea gigas</name>
    <dbReference type="NCBI Taxonomy" id="1518452"/>
    <lineage>
        <taxon>Eukaryota</taxon>
        <taxon>Metazoa</taxon>
        <taxon>Ecdysozoa</taxon>
        <taxon>Arthropoda</taxon>
        <taxon>Crustacea</taxon>
        <taxon>Multicrustacea</taxon>
        <taxon>Malacostraca</taxon>
        <taxon>Eumalacostraca</taxon>
        <taxon>Peracarida</taxon>
        <taxon>Amphipoda</taxon>
        <taxon>Amphilochidea</taxon>
        <taxon>Lysianassida</taxon>
        <taxon>Lysianassidira</taxon>
        <taxon>Lysianassoidea</taxon>
        <taxon>Lysianassidae</taxon>
        <taxon>Hirondellea</taxon>
    </lineage>
</organism>